<gene>
    <name evidence="2" type="ORF">DXZ20_20565</name>
</gene>
<dbReference type="InterPro" id="IPR029058">
    <property type="entry name" value="AB_hydrolase_fold"/>
</dbReference>
<evidence type="ECO:0000313" key="3">
    <source>
        <dbReference type="Proteomes" id="UP000481033"/>
    </source>
</evidence>
<sequence length="321" mass="35417">MSHNRFCIGLCPQLNPKRCLIPKVIPKPSNVAKINRSSLSSIVIVQNPDSSTTYYLELGDRSSETLLLLHGIGADHGMWQPQMQTYADAGFHVLIPDLFGHGQSSKLTTPQLSSWHNQINWLLAHLAIETCTIIGVSMGGVIAQSFVVNYPNVVTRLIVADSFGELRTPQEKLLGFSQIIGFNLFKLLGKQLLAKSICQTYRASYARMAQDYFGQVSLKADLQQLILARKAINRIDVLQRLQTITVPALIIVGKDLGESFISINQKIANALPNSELVILEQSMDPSNLVNPSGFDHQVLTFLNSETTSKEQSQPSTPYSPS</sequence>
<keyword evidence="2" id="KW-0378">Hydrolase</keyword>
<accession>A0A6M0RQD4</accession>
<name>A0A6M0RQD4_9CYAN</name>
<evidence type="ECO:0000259" key="1">
    <source>
        <dbReference type="Pfam" id="PF00561"/>
    </source>
</evidence>
<dbReference type="GO" id="GO:0016787">
    <property type="term" value="F:hydrolase activity"/>
    <property type="evidence" value="ECO:0007669"/>
    <property type="project" value="UniProtKB-KW"/>
</dbReference>
<dbReference type="InterPro" id="IPR000073">
    <property type="entry name" value="AB_hydrolase_1"/>
</dbReference>
<dbReference type="AlphaFoldDB" id="A0A6M0RQD4"/>
<comment type="caution">
    <text evidence="2">The sequence shown here is derived from an EMBL/GenBank/DDBJ whole genome shotgun (WGS) entry which is preliminary data.</text>
</comment>
<dbReference type="InterPro" id="IPR050266">
    <property type="entry name" value="AB_hydrolase_sf"/>
</dbReference>
<dbReference type="PANTHER" id="PTHR43798">
    <property type="entry name" value="MONOACYLGLYCEROL LIPASE"/>
    <property type="match status" value="1"/>
</dbReference>
<dbReference type="SUPFAM" id="SSF53474">
    <property type="entry name" value="alpha/beta-Hydrolases"/>
    <property type="match status" value="1"/>
</dbReference>
<keyword evidence="3" id="KW-1185">Reference proteome</keyword>
<proteinExistence type="predicted"/>
<reference evidence="2 3" key="1">
    <citation type="journal article" date="2020" name="Microb. Ecol.">
        <title>Ecogenomics of the Marine Benthic Filamentous Cyanobacterium Adonisia.</title>
        <authorList>
            <person name="Walter J.M."/>
            <person name="Coutinho F.H."/>
            <person name="Leomil L."/>
            <person name="Hargreaves P.I."/>
            <person name="Campeao M.E."/>
            <person name="Vieira V.V."/>
            <person name="Silva B.S."/>
            <person name="Fistarol G.O."/>
            <person name="Salomon P.S."/>
            <person name="Sawabe T."/>
            <person name="Mino S."/>
            <person name="Hosokawa M."/>
            <person name="Miyashita H."/>
            <person name="Maruyama F."/>
            <person name="van Verk M.C."/>
            <person name="Dutilh B.E."/>
            <person name="Thompson C.C."/>
            <person name="Thompson F.L."/>
        </authorList>
    </citation>
    <scope>NUCLEOTIDE SEQUENCE [LARGE SCALE GENOMIC DNA]</scope>
    <source>
        <strain evidence="2 3">CCMR0081</strain>
    </source>
</reference>
<protein>
    <submittedName>
        <fullName evidence="2">Alpha/beta hydrolase</fullName>
    </submittedName>
</protein>
<dbReference type="EMBL" id="QXHD01000004">
    <property type="protein sequence ID" value="NEZ57993.1"/>
    <property type="molecule type" value="Genomic_DNA"/>
</dbReference>
<dbReference type="Pfam" id="PF00561">
    <property type="entry name" value="Abhydrolase_1"/>
    <property type="match status" value="1"/>
</dbReference>
<dbReference type="PRINTS" id="PR00111">
    <property type="entry name" value="ABHYDROLASE"/>
</dbReference>
<dbReference type="Proteomes" id="UP000481033">
    <property type="component" value="Unassembled WGS sequence"/>
</dbReference>
<feature type="domain" description="AB hydrolase-1" evidence="1">
    <location>
        <begin position="65"/>
        <end position="169"/>
    </location>
</feature>
<organism evidence="2 3">
    <name type="scientific">Adonisia turfae CCMR0081</name>
    <dbReference type="NCBI Taxonomy" id="2292702"/>
    <lineage>
        <taxon>Bacteria</taxon>
        <taxon>Bacillati</taxon>
        <taxon>Cyanobacteriota</taxon>
        <taxon>Adonisia</taxon>
        <taxon>Adonisia turfae</taxon>
    </lineage>
</organism>
<evidence type="ECO:0000313" key="2">
    <source>
        <dbReference type="EMBL" id="NEZ57993.1"/>
    </source>
</evidence>
<dbReference type="Gene3D" id="3.40.50.1820">
    <property type="entry name" value="alpha/beta hydrolase"/>
    <property type="match status" value="1"/>
</dbReference>